<feature type="non-terminal residue" evidence="1">
    <location>
        <position position="1"/>
    </location>
</feature>
<comment type="caution">
    <text evidence="1">The sequence shown here is derived from an EMBL/GenBank/DDBJ whole genome shotgun (WGS) entry which is preliminary data.</text>
</comment>
<proteinExistence type="predicted"/>
<name>A0A0F8XVF3_9ZZZZ</name>
<reference evidence="1" key="1">
    <citation type="journal article" date="2015" name="Nature">
        <title>Complex archaea that bridge the gap between prokaryotes and eukaryotes.</title>
        <authorList>
            <person name="Spang A."/>
            <person name="Saw J.H."/>
            <person name="Jorgensen S.L."/>
            <person name="Zaremba-Niedzwiedzka K."/>
            <person name="Martijn J."/>
            <person name="Lind A.E."/>
            <person name="van Eijk R."/>
            <person name="Schleper C."/>
            <person name="Guy L."/>
            <person name="Ettema T.J."/>
        </authorList>
    </citation>
    <scope>NUCLEOTIDE SEQUENCE</scope>
</reference>
<protein>
    <submittedName>
        <fullName evidence="1">Uncharacterized protein</fullName>
    </submittedName>
</protein>
<accession>A0A0F8XVF3</accession>
<gene>
    <name evidence="1" type="ORF">LCGC14_2975950</name>
</gene>
<dbReference type="AlphaFoldDB" id="A0A0F8XVF3"/>
<dbReference type="EMBL" id="LAZR01060644">
    <property type="protein sequence ID" value="KKK65255.1"/>
    <property type="molecule type" value="Genomic_DNA"/>
</dbReference>
<sequence>ETKGMGCFHLERLETSGRSFNSDYYIEAGRMSITDKADKMPKIYKKCYLLAVSGKASPREAIKAFCTECMGYVRAEITNCDTIDCPLNLYRPYRKADDNNG</sequence>
<organism evidence="1">
    <name type="scientific">marine sediment metagenome</name>
    <dbReference type="NCBI Taxonomy" id="412755"/>
    <lineage>
        <taxon>unclassified sequences</taxon>
        <taxon>metagenomes</taxon>
        <taxon>ecological metagenomes</taxon>
    </lineage>
</organism>
<evidence type="ECO:0000313" key="1">
    <source>
        <dbReference type="EMBL" id="KKK65255.1"/>
    </source>
</evidence>